<feature type="domain" description="Amidase" evidence="2">
    <location>
        <begin position="25"/>
        <end position="446"/>
    </location>
</feature>
<dbReference type="SUPFAM" id="SSF75304">
    <property type="entry name" value="Amidase signature (AS) enzymes"/>
    <property type="match status" value="1"/>
</dbReference>
<dbReference type="Proteomes" id="UP000623608">
    <property type="component" value="Unassembled WGS sequence"/>
</dbReference>
<dbReference type="Pfam" id="PF01425">
    <property type="entry name" value="Amidase"/>
    <property type="match status" value="1"/>
</dbReference>
<dbReference type="PANTHER" id="PTHR11895">
    <property type="entry name" value="TRANSAMIDASE"/>
    <property type="match status" value="1"/>
</dbReference>
<dbReference type="InterPro" id="IPR036928">
    <property type="entry name" value="AS_sf"/>
</dbReference>
<comment type="caution">
    <text evidence="3">The sequence shown here is derived from an EMBL/GenBank/DDBJ whole genome shotgun (WGS) entry which is preliminary data.</text>
</comment>
<organism evidence="3 4">
    <name type="scientific">Paractinoplanes tereljensis</name>
    <dbReference type="NCBI Taxonomy" id="571912"/>
    <lineage>
        <taxon>Bacteria</taxon>
        <taxon>Bacillati</taxon>
        <taxon>Actinomycetota</taxon>
        <taxon>Actinomycetes</taxon>
        <taxon>Micromonosporales</taxon>
        <taxon>Micromonosporaceae</taxon>
        <taxon>Paractinoplanes</taxon>
    </lineage>
</organism>
<dbReference type="PROSITE" id="PS00571">
    <property type="entry name" value="AMIDASES"/>
    <property type="match status" value="1"/>
</dbReference>
<dbReference type="InterPro" id="IPR020556">
    <property type="entry name" value="Amidase_CS"/>
</dbReference>
<name>A0A919NJP1_9ACTN</name>
<comment type="similarity">
    <text evidence="1">Belongs to the amidase family.</text>
</comment>
<dbReference type="EMBL" id="BOMY01000019">
    <property type="protein sequence ID" value="GIF19945.1"/>
    <property type="molecule type" value="Genomic_DNA"/>
</dbReference>
<protein>
    <submittedName>
        <fullName evidence="3">Amidase</fullName>
    </submittedName>
</protein>
<reference evidence="3" key="1">
    <citation type="submission" date="2021-01" db="EMBL/GenBank/DDBJ databases">
        <title>Whole genome shotgun sequence of Actinoplanes tereljensis NBRC 105297.</title>
        <authorList>
            <person name="Komaki H."/>
            <person name="Tamura T."/>
        </authorList>
    </citation>
    <scope>NUCLEOTIDE SEQUENCE</scope>
    <source>
        <strain evidence="3">NBRC 105297</strain>
    </source>
</reference>
<evidence type="ECO:0000313" key="4">
    <source>
        <dbReference type="Proteomes" id="UP000623608"/>
    </source>
</evidence>
<evidence type="ECO:0000259" key="2">
    <source>
        <dbReference type="Pfam" id="PF01425"/>
    </source>
</evidence>
<dbReference type="AlphaFoldDB" id="A0A919NJP1"/>
<evidence type="ECO:0000313" key="3">
    <source>
        <dbReference type="EMBL" id="GIF19945.1"/>
    </source>
</evidence>
<dbReference type="InterPro" id="IPR023631">
    <property type="entry name" value="Amidase_dom"/>
</dbReference>
<dbReference type="InterPro" id="IPR000120">
    <property type="entry name" value="Amidase"/>
</dbReference>
<gene>
    <name evidence="3" type="ORF">Ate02nite_26750</name>
</gene>
<dbReference type="PANTHER" id="PTHR11895:SF7">
    <property type="entry name" value="GLUTAMYL-TRNA(GLN) AMIDOTRANSFERASE SUBUNIT A, MITOCHONDRIAL"/>
    <property type="match status" value="1"/>
</dbReference>
<accession>A0A919NJP1</accession>
<evidence type="ECO:0000256" key="1">
    <source>
        <dbReference type="ARBA" id="ARBA00009199"/>
    </source>
</evidence>
<dbReference type="RefSeq" id="WP_203805139.1">
    <property type="nucleotide sequence ID" value="NZ_BOMY01000019.1"/>
</dbReference>
<sequence>MDKLTQLTVVEIAEAVRSGSVSATDVVEAHLARIAEVNPATGAATVVLADQARAAAAEVDARIAAGGDPGPLAGVPVSVKENIDLTWSATTSGLPFAADHIPAENASFVTKLLAAGAIPVARGNMPDVGLRWDTDNDLFGRTWNPWDRSRVPGGSSGGDAVIVATGMAAAGLGNDYGGSLRLPANAAGIAALRPSAGRVPAPTRQIMPIELSLQAFAVNGPLARTVADLDLLFGVMHGADDVDPQSVTIPHPAGYDGPRRVAVTVDPAGWGVEPQVAAAVHRAADALAAAGWEVEQVDPPQVDRCATLWRQISASEMAPALLTPGVFPGPLSAGTVKYFTDNVAGVDLLDTAPAYAAAWAERHALAALWRQFHTRYPIVLGPVTTAAMPEIGWDLSGPEATTQQWRQHRLLVTANFLGLPAVAVPTGVADGRPQGVQVISRLNGDHIALAAARAIEAAGPALTPIDPRP</sequence>
<keyword evidence="4" id="KW-1185">Reference proteome</keyword>
<dbReference type="Gene3D" id="3.90.1300.10">
    <property type="entry name" value="Amidase signature (AS) domain"/>
    <property type="match status" value="1"/>
</dbReference>
<dbReference type="GO" id="GO:0003824">
    <property type="term" value="F:catalytic activity"/>
    <property type="evidence" value="ECO:0007669"/>
    <property type="project" value="InterPro"/>
</dbReference>
<proteinExistence type="inferred from homology"/>